<keyword evidence="1" id="KW-1133">Transmembrane helix</keyword>
<evidence type="ECO:0000313" key="3">
    <source>
        <dbReference type="EMBL" id="CAB4806485.1"/>
    </source>
</evidence>
<sequence>MGTPLNLKRFISASASCSVAVGVSVTGSVIMPLWLRFTFCTSAAWSSMERLRWMTPMPPSRAMATAIGASVTLSIAADTSGTARLMSRANTAAVSTESGSTSL</sequence>
<name>A0A6J6NU71_9ZZZZ</name>
<reference evidence="2" key="1">
    <citation type="submission" date="2020-05" db="EMBL/GenBank/DDBJ databases">
        <authorList>
            <person name="Chiriac C."/>
            <person name="Salcher M."/>
            <person name="Ghai R."/>
            <person name="Kavagutti S V."/>
        </authorList>
    </citation>
    <scope>NUCLEOTIDE SEQUENCE</scope>
</reference>
<accession>A0A6J6NU71</accession>
<dbReference type="AlphaFoldDB" id="A0A6J6NU71"/>
<feature type="transmembrane region" description="Helical" evidence="1">
    <location>
        <begin position="12"/>
        <end position="35"/>
    </location>
</feature>
<evidence type="ECO:0000313" key="2">
    <source>
        <dbReference type="EMBL" id="CAB4690219.1"/>
    </source>
</evidence>
<dbReference type="EMBL" id="CAFAAI010000238">
    <property type="protein sequence ID" value="CAB4806485.1"/>
    <property type="molecule type" value="Genomic_DNA"/>
</dbReference>
<keyword evidence="1" id="KW-0812">Transmembrane</keyword>
<keyword evidence="1" id="KW-0472">Membrane</keyword>
<protein>
    <submittedName>
        <fullName evidence="2">Unannotated protein</fullName>
    </submittedName>
</protein>
<gene>
    <name evidence="2" type="ORF">UFOPK2366_00715</name>
    <name evidence="3" type="ORF">UFOPK2992_01311</name>
</gene>
<proteinExistence type="predicted"/>
<organism evidence="2">
    <name type="scientific">freshwater metagenome</name>
    <dbReference type="NCBI Taxonomy" id="449393"/>
    <lineage>
        <taxon>unclassified sequences</taxon>
        <taxon>metagenomes</taxon>
        <taxon>ecological metagenomes</taxon>
    </lineage>
</organism>
<evidence type="ECO:0000256" key="1">
    <source>
        <dbReference type="SAM" id="Phobius"/>
    </source>
</evidence>
<dbReference type="EMBL" id="CAEZXM010000111">
    <property type="protein sequence ID" value="CAB4690219.1"/>
    <property type="molecule type" value="Genomic_DNA"/>
</dbReference>